<dbReference type="OrthoDB" id="9773582at2"/>
<keyword evidence="2" id="KW-0732">Signal</keyword>
<dbReference type="EMBL" id="FOHS01000003">
    <property type="protein sequence ID" value="SET77594.1"/>
    <property type="molecule type" value="Genomic_DNA"/>
</dbReference>
<evidence type="ECO:0000259" key="3">
    <source>
        <dbReference type="SMART" id="SM00014"/>
    </source>
</evidence>
<dbReference type="AlphaFoldDB" id="A0A1I0H288"/>
<evidence type="ECO:0000256" key="1">
    <source>
        <dbReference type="SAM" id="Phobius"/>
    </source>
</evidence>
<dbReference type="STRING" id="82805.SAMN04487998_2713"/>
<dbReference type="RefSeq" id="WP_092772365.1">
    <property type="nucleotide sequence ID" value="NZ_FOHS01000003.1"/>
</dbReference>
<keyword evidence="1" id="KW-0812">Transmembrane</keyword>
<feature type="chain" id="PRO_5011469213" evidence="2">
    <location>
        <begin position="31"/>
        <end position="268"/>
    </location>
</feature>
<evidence type="ECO:0000313" key="4">
    <source>
        <dbReference type="EMBL" id="SET77594.1"/>
    </source>
</evidence>
<feature type="domain" description="Phosphatidic acid phosphatase type 2/haloperoxidase" evidence="3">
    <location>
        <begin position="129"/>
        <end position="230"/>
    </location>
</feature>
<feature type="transmembrane region" description="Helical" evidence="1">
    <location>
        <begin position="211"/>
        <end position="233"/>
    </location>
</feature>
<protein>
    <submittedName>
        <fullName evidence="4">PAP2 superfamily protein</fullName>
    </submittedName>
</protein>
<accession>A0A1I0H288</accession>
<feature type="signal peptide" evidence="2">
    <location>
        <begin position="1"/>
        <end position="30"/>
    </location>
</feature>
<sequence>MMKTAGLRPNSLLLLLLLLLLAGVARSGKAQPTAQPDSVVCAPAGRPWLARPAVLRVAVPVVLVAAGYASSNENFLDEMKEEVREETRETFPHFRTTLDDYSRRIPVVAAYGLFAVGMKGERGIVPFTVCYGLSHALSSGLVSNLKRISHTRRPDIATDFSSFPSAHTADAFLTATLLHEQFGRGRPWLSVAGYTVATATGAMRMLNDRHWLTDVVAGASIGFLSAETVWRLYPVLARRLPGHLGQKLLLLPTYAPGGAIGAVLVVRQ</sequence>
<gene>
    <name evidence="4" type="ORF">SAMN04487998_2713</name>
</gene>
<reference evidence="5" key="1">
    <citation type="submission" date="2016-10" db="EMBL/GenBank/DDBJ databases">
        <authorList>
            <person name="Varghese N."/>
            <person name="Submissions S."/>
        </authorList>
    </citation>
    <scope>NUCLEOTIDE SEQUENCE [LARGE SCALE GENOMIC DNA]</scope>
    <source>
        <strain evidence="5">DSM 15310</strain>
    </source>
</reference>
<dbReference type="Pfam" id="PF01569">
    <property type="entry name" value="PAP2"/>
    <property type="match status" value="1"/>
</dbReference>
<keyword evidence="1" id="KW-1133">Transmembrane helix</keyword>
<organism evidence="4 5">
    <name type="scientific">Hymenobacter actinosclerus</name>
    <dbReference type="NCBI Taxonomy" id="82805"/>
    <lineage>
        <taxon>Bacteria</taxon>
        <taxon>Pseudomonadati</taxon>
        <taxon>Bacteroidota</taxon>
        <taxon>Cytophagia</taxon>
        <taxon>Cytophagales</taxon>
        <taxon>Hymenobacteraceae</taxon>
        <taxon>Hymenobacter</taxon>
    </lineage>
</organism>
<evidence type="ECO:0000313" key="5">
    <source>
        <dbReference type="Proteomes" id="UP000198697"/>
    </source>
</evidence>
<name>A0A1I0H288_9BACT</name>
<dbReference type="SMART" id="SM00014">
    <property type="entry name" value="acidPPc"/>
    <property type="match status" value="1"/>
</dbReference>
<proteinExistence type="predicted"/>
<dbReference type="Proteomes" id="UP000198697">
    <property type="component" value="Unassembled WGS sequence"/>
</dbReference>
<keyword evidence="5" id="KW-1185">Reference proteome</keyword>
<dbReference type="SUPFAM" id="SSF48317">
    <property type="entry name" value="Acid phosphatase/Vanadium-dependent haloperoxidase"/>
    <property type="match status" value="1"/>
</dbReference>
<keyword evidence="1" id="KW-0472">Membrane</keyword>
<evidence type="ECO:0000256" key="2">
    <source>
        <dbReference type="SAM" id="SignalP"/>
    </source>
</evidence>
<dbReference type="Gene3D" id="1.20.144.10">
    <property type="entry name" value="Phosphatidic acid phosphatase type 2/haloperoxidase"/>
    <property type="match status" value="1"/>
</dbReference>
<dbReference type="InterPro" id="IPR036938">
    <property type="entry name" value="PAP2/HPO_sf"/>
</dbReference>
<feature type="transmembrane region" description="Helical" evidence="1">
    <location>
        <begin position="248"/>
        <end position="266"/>
    </location>
</feature>
<dbReference type="InterPro" id="IPR000326">
    <property type="entry name" value="PAP2/HPO"/>
</dbReference>